<evidence type="ECO:0000256" key="9">
    <source>
        <dbReference type="PROSITE-ProRule" id="PRU10141"/>
    </source>
</evidence>
<dbReference type="InterPro" id="IPR008271">
    <property type="entry name" value="Ser/Thr_kinase_AS"/>
</dbReference>
<keyword evidence="3 10" id="KW-0808">Transferase</keyword>
<comment type="catalytic activity">
    <reaction evidence="7 10">
        <text>L-threonyl-[protein] + ATP = O-phospho-L-threonyl-[protein] + ADP + H(+)</text>
        <dbReference type="Rhea" id="RHEA:46608"/>
        <dbReference type="Rhea" id="RHEA-COMP:11060"/>
        <dbReference type="Rhea" id="RHEA-COMP:11605"/>
        <dbReference type="ChEBI" id="CHEBI:15378"/>
        <dbReference type="ChEBI" id="CHEBI:30013"/>
        <dbReference type="ChEBI" id="CHEBI:30616"/>
        <dbReference type="ChEBI" id="CHEBI:61977"/>
        <dbReference type="ChEBI" id="CHEBI:456216"/>
        <dbReference type="EC" id="2.7.11.24"/>
    </reaction>
</comment>
<gene>
    <name evidence="14" type="ORF">DYB36_000129</name>
</gene>
<name>A0A397AST2_APHAT</name>
<sequence length="743" mass="81817">MTPNTHTFNADTDATVVAAAAPATDTSDFKGANNLRKILSTLCDETWALLMLFVITASTQSIAGIYVLVAACMVAVDHRIRGFIAAEDGAVPRLFLALLCARTAFDMSAYTGDATPLHTLFKRIPDPISLADMVWMVMVKGVMLRLVSLSIEVFAGLLREWQSMVTKRVVRMFMRFKGIPSPPAPQLTAARRVRAFVGMRRQVDPHFASILGVTSDQLPPSLAEFLSNIPTPTSLSQSSAADALLSSHSDATLPPTASAHTDVLSEVQQEEEDPNASAIQALSGPTQVSSPQDAHIQQPDQGLSDLEPPTAENPPEASGLPDSAMHDTFPHVVAQLVGDAISAVPEQGCAARLPPPRLRSRVPSLQSTTGRGFWGAALNPSSMGEEVEKHILRKYDLLQKLGKGAYGVVWKALDKSTRQPVALKKCFDAFRNATDAQRTFREVMYLQELNGHNNIIRLLNVIKADNDRDIYLVFDFMETDLHAVIRANILEEIHKKYVTYQLIKALKFMHSADLLHRDIKPSNLLLNADCHTKLCDFGLCRSVSELGGPSPVLTDYVATRWYRAPEILLGSTRYTKAVDMWAVGCIVAEMVSGRPTFPGTSTMNQLERILEVTGAPTAADIESIKSPFAATMLESLPPPKTQTLEELLPKATPEAIDMIRKCLYRISADDAIKHPFVTQFHNDKEEPVANAPCQIVVDDNTKYSAADYRDRLYREIIKKKKEVRRQSTQQTISGTTICRIEPY</sequence>
<feature type="compositionally biased region" description="Low complexity" evidence="11">
    <location>
        <begin position="240"/>
        <end position="253"/>
    </location>
</feature>
<dbReference type="InterPro" id="IPR017441">
    <property type="entry name" value="Protein_kinase_ATP_BS"/>
</dbReference>
<dbReference type="FunFam" id="1.10.510.10:FF:000238">
    <property type="entry name" value="Mitogen-activated protein kinase"/>
    <property type="match status" value="1"/>
</dbReference>
<dbReference type="EMBL" id="QUSZ01005655">
    <property type="protein sequence ID" value="RHY08779.1"/>
    <property type="molecule type" value="Genomic_DNA"/>
</dbReference>
<proteinExistence type="inferred from homology"/>
<feature type="binding site" evidence="9">
    <location>
        <position position="424"/>
    </location>
    <ligand>
        <name>ATP</name>
        <dbReference type="ChEBI" id="CHEBI:30616"/>
    </ligand>
</feature>
<protein>
    <recommendedName>
        <fullName evidence="1 10">Mitogen-activated protein kinase</fullName>
        <ecNumber evidence="1 10">2.7.11.24</ecNumber>
    </recommendedName>
</protein>
<dbReference type="SMART" id="SM00220">
    <property type="entry name" value="S_TKc"/>
    <property type="match status" value="1"/>
</dbReference>
<evidence type="ECO:0000256" key="3">
    <source>
        <dbReference type="ARBA" id="ARBA00022679"/>
    </source>
</evidence>
<dbReference type="FunFam" id="3.30.200.20:FF:000166">
    <property type="entry name" value="Mitogen-activated protein kinase"/>
    <property type="match status" value="1"/>
</dbReference>
<accession>A0A397AST2</accession>
<feature type="compositionally biased region" description="Polar residues" evidence="11">
    <location>
        <begin position="283"/>
        <end position="292"/>
    </location>
</feature>
<dbReference type="Gene3D" id="3.30.200.20">
    <property type="entry name" value="Phosphorylase Kinase, domain 1"/>
    <property type="match status" value="1"/>
</dbReference>
<keyword evidence="4 9" id="KW-0547">Nucleotide-binding</keyword>
<dbReference type="PANTHER" id="PTHR24055">
    <property type="entry name" value="MITOGEN-ACTIVATED PROTEIN KINASE"/>
    <property type="match status" value="1"/>
</dbReference>
<dbReference type="Proteomes" id="UP000265427">
    <property type="component" value="Unassembled WGS sequence"/>
</dbReference>
<keyword evidence="2 10" id="KW-0723">Serine/threonine-protein kinase</keyword>
<feature type="domain" description="Protein kinase" evidence="13">
    <location>
        <begin position="395"/>
        <end position="677"/>
    </location>
</feature>
<dbReference type="GO" id="GO:0005524">
    <property type="term" value="F:ATP binding"/>
    <property type="evidence" value="ECO:0007669"/>
    <property type="project" value="UniProtKB-UniRule"/>
</dbReference>
<organism evidence="14 15">
    <name type="scientific">Aphanomyces astaci</name>
    <name type="common">Crayfish plague agent</name>
    <dbReference type="NCBI Taxonomy" id="112090"/>
    <lineage>
        <taxon>Eukaryota</taxon>
        <taxon>Sar</taxon>
        <taxon>Stramenopiles</taxon>
        <taxon>Oomycota</taxon>
        <taxon>Saprolegniomycetes</taxon>
        <taxon>Saprolegniales</taxon>
        <taxon>Verrucalvaceae</taxon>
        <taxon>Aphanomyces</taxon>
    </lineage>
</organism>
<keyword evidence="12" id="KW-0472">Membrane</keyword>
<evidence type="ECO:0000256" key="10">
    <source>
        <dbReference type="RuleBase" id="RU361165"/>
    </source>
</evidence>
<evidence type="ECO:0000256" key="1">
    <source>
        <dbReference type="ARBA" id="ARBA00012411"/>
    </source>
</evidence>
<keyword evidence="12" id="KW-1133">Transmembrane helix</keyword>
<feature type="transmembrane region" description="Helical" evidence="12">
    <location>
        <begin position="47"/>
        <end position="74"/>
    </location>
</feature>
<dbReference type="Gene3D" id="1.10.510.10">
    <property type="entry name" value="Transferase(Phosphotransferase) domain 1"/>
    <property type="match status" value="1"/>
</dbReference>
<dbReference type="PROSITE" id="PS50011">
    <property type="entry name" value="PROTEIN_KINASE_DOM"/>
    <property type="match status" value="1"/>
</dbReference>
<comment type="activity regulation">
    <text evidence="10">Activated by threonine and tyrosine phosphorylation.</text>
</comment>
<comment type="cofactor">
    <cofactor evidence="10">
        <name>Mg(2+)</name>
        <dbReference type="ChEBI" id="CHEBI:18420"/>
    </cofactor>
</comment>
<dbReference type="InterPro" id="IPR003527">
    <property type="entry name" value="MAP_kinase_CS"/>
</dbReference>
<dbReference type="GO" id="GO:0106310">
    <property type="term" value="F:protein serine kinase activity"/>
    <property type="evidence" value="ECO:0007669"/>
    <property type="project" value="RHEA"/>
</dbReference>
<comment type="caution">
    <text evidence="14">The sequence shown here is derived from an EMBL/GenBank/DDBJ whole genome shotgun (WGS) entry which is preliminary data.</text>
</comment>
<dbReference type="PROSITE" id="PS01351">
    <property type="entry name" value="MAPK"/>
    <property type="match status" value="1"/>
</dbReference>
<dbReference type="CDD" id="cd07852">
    <property type="entry name" value="STKc_MAPK15-like"/>
    <property type="match status" value="1"/>
</dbReference>
<keyword evidence="10" id="KW-0460">Magnesium</keyword>
<evidence type="ECO:0000313" key="15">
    <source>
        <dbReference type="Proteomes" id="UP000265427"/>
    </source>
</evidence>
<evidence type="ECO:0000256" key="12">
    <source>
        <dbReference type="SAM" id="Phobius"/>
    </source>
</evidence>
<dbReference type="Pfam" id="PF00069">
    <property type="entry name" value="Pkinase"/>
    <property type="match status" value="1"/>
</dbReference>
<dbReference type="PROSITE" id="PS00108">
    <property type="entry name" value="PROTEIN_KINASE_ST"/>
    <property type="match status" value="1"/>
</dbReference>
<dbReference type="PROSITE" id="PS00107">
    <property type="entry name" value="PROTEIN_KINASE_ATP"/>
    <property type="match status" value="1"/>
</dbReference>
<keyword evidence="5 10" id="KW-0418">Kinase</keyword>
<dbReference type="VEuPathDB" id="FungiDB:H257_15326"/>
<evidence type="ECO:0000256" key="8">
    <source>
        <dbReference type="ARBA" id="ARBA00048312"/>
    </source>
</evidence>
<dbReference type="InterPro" id="IPR011009">
    <property type="entry name" value="Kinase-like_dom_sf"/>
</dbReference>
<evidence type="ECO:0000256" key="5">
    <source>
        <dbReference type="ARBA" id="ARBA00022777"/>
    </source>
</evidence>
<evidence type="ECO:0000256" key="7">
    <source>
        <dbReference type="ARBA" id="ARBA00047592"/>
    </source>
</evidence>
<evidence type="ECO:0000313" key="14">
    <source>
        <dbReference type="EMBL" id="RHY08779.1"/>
    </source>
</evidence>
<feature type="region of interest" description="Disordered" evidence="11">
    <location>
        <begin position="240"/>
        <end position="259"/>
    </location>
</feature>
<comment type="catalytic activity">
    <reaction evidence="8">
        <text>L-seryl-[protein] + ATP = O-phospho-L-seryl-[protein] + ADP + H(+)</text>
        <dbReference type="Rhea" id="RHEA:17989"/>
        <dbReference type="Rhea" id="RHEA-COMP:9863"/>
        <dbReference type="Rhea" id="RHEA-COMP:11604"/>
        <dbReference type="ChEBI" id="CHEBI:15378"/>
        <dbReference type="ChEBI" id="CHEBI:29999"/>
        <dbReference type="ChEBI" id="CHEBI:30616"/>
        <dbReference type="ChEBI" id="CHEBI:83421"/>
        <dbReference type="ChEBI" id="CHEBI:456216"/>
        <dbReference type="EC" id="2.7.11.24"/>
    </reaction>
</comment>
<dbReference type="SUPFAM" id="SSF56112">
    <property type="entry name" value="Protein kinase-like (PK-like)"/>
    <property type="match status" value="1"/>
</dbReference>
<evidence type="ECO:0000256" key="11">
    <source>
        <dbReference type="SAM" id="MobiDB-lite"/>
    </source>
</evidence>
<keyword evidence="6 9" id="KW-0067">ATP-binding</keyword>
<dbReference type="GO" id="GO:0004707">
    <property type="term" value="F:MAP kinase activity"/>
    <property type="evidence" value="ECO:0007669"/>
    <property type="project" value="UniProtKB-EC"/>
</dbReference>
<comment type="similarity">
    <text evidence="10">Belongs to the protein kinase superfamily. Ser/Thr protein kinase family. MAP kinase subfamily.</text>
</comment>
<reference evidence="14 15" key="1">
    <citation type="submission" date="2018-08" db="EMBL/GenBank/DDBJ databases">
        <title>Aphanomyces genome sequencing and annotation.</title>
        <authorList>
            <person name="Minardi D."/>
            <person name="Oidtmann B."/>
            <person name="Van Der Giezen M."/>
            <person name="Studholme D.J."/>
        </authorList>
    </citation>
    <scope>NUCLEOTIDE SEQUENCE [LARGE SCALE GENOMIC DNA]</scope>
    <source>
        <strain evidence="14 15">Kv</strain>
    </source>
</reference>
<evidence type="ECO:0000256" key="6">
    <source>
        <dbReference type="ARBA" id="ARBA00022840"/>
    </source>
</evidence>
<dbReference type="AlphaFoldDB" id="A0A397AST2"/>
<keyword evidence="12" id="KW-0812">Transmembrane</keyword>
<dbReference type="EC" id="2.7.11.24" evidence="1 10"/>
<dbReference type="InterPro" id="IPR050117">
    <property type="entry name" value="MAPK"/>
</dbReference>
<dbReference type="InterPro" id="IPR000719">
    <property type="entry name" value="Prot_kinase_dom"/>
</dbReference>
<evidence type="ECO:0000256" key="4">
    <source>
        <dbReference type="ARBA" id="ARBA00022741"/>
    </source>
</evidence>
<evidence type="ECO:0000256" key="2">
    <source>
        <dbReference type="ARBA" id="ARBA00022527"/>
    </source>
</evidence>
<evidence type="ECO:0000259" key="13">
    <source>
        <dbReference type="PROSITE" id="PS50011"/>
    </source>
</evidence>
<dbReference type="VEuPathDB" id="FungiDB:H257_15327"/>
<feature type="region of interest" description="Disordered" evidence="11">
    <location>
        <begin position="283"/>
        <end position="325"/>
    </location>
</feature>